<dbReference type="PROSITE" id="PS51782">
    <property type="entry name" value="LYSM"/>
    <property type="match status" value="1"/>
</dbReference>
<dbReference type="AlphaFoldDB" id="A0A3N5A891"/>
<dbReference type="EMBL" id="RKRA01000001">
    <property type="protein sequence ID" value="RPF27901.1"/>
    <property type="molecule type" value="Genomic_DNA"/>
</dbReference>
<dbReference type="RefSeq" id="WP_123917775.1">
    <property type="nucleotide sequence ID" value="NZ_RKRA01000001.1"/>
</dbReference>
<keyword evidence="2" id="KW-1133">Transmembrane helix</keyword>
<dbReference type="CDD" id="cd00118">
    <property type="entry name" value="LysM"/>
    <property type="match status" value="1"/>
</dbReference>
<reference evidence="4 5" key="1">
    <citation type="submission" date="2018-11" db="EMBL/GenBank/DDBJ databases">
        <title>Sequencing the genomes of 1000 actinobacteria strains.</title>
        <authorList>
            <person name="Klenk H.-P."/>
        </authorList>
    </citation>
    <scope>NUCLEOTIDE SEQUENCE [LARGE SCALE GENOMIC DNA]</scope>
    <source>
        <strain evidence="4 5">DSM 14418</strain>
    </source>
</reference>
<name>A0A3N5A891_9MICO</name>
<dbReference type="InterPro" id="IPR018392">
    <property type="entry name" value="LysM"/>
</dbReference>
<organism evidence="4 5">
    <name type="scientific">Georgenia muralis</name>
    <dbReference type="NCBI Taxonomy" id="154117"/>
    <lineage>
        <taxon>Bacteria</taxon>
        <taxon>Bacillati</taxon>
        <taxon>Actinomycetota</taxon>
        <taxon>Actinomycetes</taxon>
        <taxon>Micrococcales</taxon>
        <taxon>Bogoriellaceae</taxon>
        <taxon>Georgenia</taxon>
    </lineage>
</organism>
<dbReference type="SUPFAM" id="SSF54106">
    <property type="entry name" value="LysM domain"/>
    <property type="match status" value="1"/>
</dbReference>
<keyword evidence="2" id="KW-0812">Transmembrane</keyword>
<feature type="transmembrane region" description="Helical" evidence="2">
    <location>
        <begin position="77"/>
        <end position="98"/>
    </location>
</feature>
<evidence type="ECO:0000313" key="5">
    <source>
        <dbReference type="Proteomes" id="UP000280726"/>
    </source>
</evidence>
<gene>
    <name evidence="4" type="ORF">EDD32_2404</name>
</gene>
<evidence type="ECO:0000256" key="1">
    <source>
        <dbReference type="SAM" id="MobiDB-lite"/>
    </source>
</evidence>
<sequence length="164" mass="16217">MSALVAHPAWQPSPQTRPRPGVSADPRRPRLQLVGPGFVPSPAPSSAPSADPGPAVAARPAARRAAPLRLTALGRRVAAVAALLVALVLALALGTAAGQAVSSGATAQTVTHTVVPGETLWAVAGSAAGPGQDVRDVVAQIVQLNALATEVLEPGQALLVPAAG</sequence>
<dbReference type="OrthoDB" id="5084290at2"/>
<evidence type="ECO:0000256" key="2">
    <source>
        <dbReference type="SAM" id="Phobius"/>
    </source>
</evidence>
<dbReference type="InterPro" id="IPR036779">
    <property type="entry name" value="LysM_dom_sf"/>
</dbReference>
<dbReference type="Gene3D" id="3.10.350.10">
    <property type="entry name" value="LysM domain"/>
    <property type="match status" value="1"/>
</dbReference>
<keyword evidence="2" id="KW-0472">Membrane</keyword>
<proteinExistence type="predicted"/>
<keyword evidence="5" id="KW-1185">Reference proteome</keyword>
<dbReference type="SMART" id="SM00257">
    <property type="entry name" value="LysM"/>
    <property type="match status" value="1"/>
</dbReference>
<feature type="domain" description="LysM" evidence="3">
    <location>
        <begin position="110"/>
        <end position="160"/>
    </location>
</feature>
<feature type="compositionally biased region" description="Low complexity" evidence="1">
    <location>
        <begin position="46"/>
        <end position="61"/>
    </location>
</feature>
<feature type="region of interest" description="Disordered" evidence="1">
    <location>
        <begin position="1"/>
        <end position="61"/>
    </location>
</feature>
<evidence type="ECO:0000313" key="4">
    <source>
        <dbReference type="EMBL" id="RPF27901.1"/>
    </source>
</evidence>
<dbReference type="Proteomes" id="UP000280726">
    <property type="component" value="Unassembled WGS sequence"/>
</dbReference>
<accession>A0A3N5A891</accession>
<comment type="caution">
    <text evidence="4">The sequence shown here is derived from an EMBL/GenBank/DDBJ whole genome shotgun (WGS) entry which is preliminary data.</text>
</comment>
<evidence type="ECO:0000259" key="3">
    <source>
        <dbReference type="PROSITE" id="PS51782"/>
    </source>
</evidence>
<dbReference type="Pfam" id="PF01476">
    <property type="entry name" value="LysM"/>
    <property type="match status" value="1"/>
</dbReference>
<protein>
    <submittedName>
        <fullName evidence="4">LysM domain-containing protein</fullName>
    </submittedName>
</protein>